<reference evidence="16" key="1">
    <citation type="submission" date="2016-06" db="EMBL/GenBank/DDBJ databases">
        <title>Parallel loss of symbiosis genes in relatives of nitrogen-fixing non-legume Parasponia.</title>
        <authorList>
            <person name="Van Velzen R."/>
            <person name="Holmer R."/>
            <person name="Bu F."/>
            <person name="Rutten L."/>
            <person name="Van Zeijl A."/>
            <person name="Liu W."/>
            <person name="Santuari L."/>
            <person name="Cao Q."/>
            <person name="Sharma T."/>
            <person name="Shen D."/>
            <person name="Roswanjaya Y."/>
            <person name="Wardhani T."/>
            <person name="Kalhor M.S."/>
            <person name="Jansen J."/>
            <person name="Van den Hoogen J."/>
            <person name="Gungor B."/>
            <person name="Hartog M."/>
            <person name="Hontelez J."/>
            <person name="Verver J."/>
            <person name="Yang W.-C."/>
            <person name="Schijlen E."/>
            <person name="Repin R."/>
            <person name="Schilthuizen M."/>
            <person name="Schranz E."/>
            <person name="Heidstra R."/>
            <person name="Miyata K."/>
            <person name="Fedorova E."/>
            <person name="Kohlen W."/>
            <person name="Bisseling T."/>
            <person name="Smit S."/>
            <person name="Geurts R."/>
        </authorList>
    </citation>
    <scope>NUCLEOTIDE SEQUENCE [LARGE SCALE GENOMIC DNA]</scope>
    <source>
        <strain evidence="16">cv. RG33-2</strain>
    </source>
</reference>
<dbReference type="Pfam" id="PF23598">
    <property type="entry name" value="LRR_14"/>
    <property type="match status" value="1"/>
</dbReference>
<proteinExistence type="inferred from homology"/>
<keyword evidence="9 12" id="KW-0472">Membrane</keyword>
<evidence type="ECO:0000256" key="8">
    <source>
        <dbReference type="ARBA" id="ARBA00022989"/>
    </source>
</evidence>
<name>A0A2P5EXZ0_TREOI</name>
<comment type="subcellular location">
    <subcellularLocation>
        <location evidence="1">Cell membrane</location>
        <topology evidence="1">Single-pass type I membrane protein</topology>
    </subcellularLocation>
</comment>
<keyword evidence="6 13" id="KW-0732">Signal</keyword>
<evidence type="ECO:0000256" key="13">
    <source>
        <dbReference type="SAM" id="SignalP"/>
    </source>
</evidence>
<evidence type="ECO:0000256" key="6">
    <source>
        <dbReference type="ARBA" id="ARBA00022729"/>
    </source>
</evidence>
<comment type="caution">
    <text evidence="15">The sequence shown here is derived from an EMBL/GenBank/DDBJ whole genome shotgun (WGS) entry which is preliminary data.</text>
</comment>
<dbReference type="GO" id="GO:0005886">
    <property type="term" value="C:plasma membrane"/>
    <property type="evidence" value="ECO:0007669"/>
    <property type="project" value="UniProtKB-SubCell"/>
</dbReference>
<dbReference type="InterPro" id="IPR032675">
    <property type="entry name" value="LRR_dom_sf"/>
</dbReference>
<evidence type="ECO:0000256" key="12">
    <source>
        <dbReference type="SAM" id="Phobius"/>
    </source>
</evidence>
<dbReference type="SMART" id="SM00365">
    <property type="entry name" value="LRR_SD22"/>
    <property type="match status" value="4"/>
</dbReference>
<feature type="domain" description="Disease resistance R13L4/SHOC-2-like LRR" evidence="14">
    <location>
        <begin position="108"/>
        <end position="297"/>
    </location>
</feature>
<dbReference type="InterPro" id="IPR046956">
    <property type="entry name" value="RLP23-like"/>
</dbReference>
<keyword evidence="11" id="KW-0325">Glycoprotein</keyword>
<evidence type="ECO:0000256" key="9">
    <source>
        <dbReference type="ARBA" id="ARBA00023136"/>
    </source>
</evidence>
<evidence type="ECO:0000256" key="11">
    <source>
        <dbReference type="ARBA" id="ARBA00023180"/>
    </source>
</evidence>
<dbReference type="InterPro" id="IPR003591">
    <property type="entry name" value="Leu-rich_rpt_typical-subtyp"/>
</dbReference>
<dbReference type="FunFam" id="3.80.10.10:FF:000095">
    <property type="entry name" value="LRR receptor-like serine/threonine-protein kinase GSO1"/>
    <property type="match status" value="1"/>
</dbReference>
<dbReference type="FunFam" id="3.80.10.10:FF:000111">
    <property type="entry name" value="LRR receptor-like serine/threonine-protein kinase ERECTA"/>
    <property type="match status" value="1"/>
</dbReference>
<gene>
    <name evidence="15" type="ORF">TorRG33x02_136900</name>
</gene>
<dbReference type="Gene3D" id="3.80.10.10">
    <property type="entry name" value="Ribonuclease Inhibitor"/>
    <property type="match status" value="3"/>
</dbReference>
<comment type="similarity">
    <text evidence="2">Belongs to the RLP family.</text>
</comment>
<evidence type="ECO:0000259" key="14">
    <source>
        <dbReference type="Pfam" id="PF23598"/>
    </source>
</evidence>
<dbReference type="Proteomes" id="UP000237000">
    <property type="component" value="Unassembled WGS sequence"/>
</dbReference>
<dbReference type="PROSITE" id="PS51450">
    <property type="entry name" value="LRR"/>
    <property type="match status" value="2"/>
</dbReference>
<evidence type="ECO:0000256" key="3">
    <source>
        <dbReference type="ARBA" id="ARBA00022475"/>
    </source>
</evidence>
<keyword evidence="10" id="KW-0675">Receptor</keyword>
<dbReference type="PANTHER" id="PTHR48063:SF101">
    <property type="entry name" value="LRR RECEPTOR-LIKE SERINE_THREONINE-PROTEIN KINASE FLS2"/>
    <property type="match status" value="1"/>
</dbReference>
<accession>A0A2P5EXZ0</accession>
<keyword evidence="5 12" id="KW-0812">Transmembrane</keyword>
<evidence type="ECO:0000313" key="16">
    <source>
        <dbReference type="Proteomes" id="UP000237000"/>
    </source>
</evidence>
<evidence type="ECO:0000313" key="15">
    <source>
        <dbReference type="EMBL" id="PON90405.1"/>
    </source>
</evidence>
<evidence type="ECO:0000256" key="5">
    <source>
        <dbReference type="ARBA" id="ARBA00022692"/>
    </source>
</evidence>
<evidence type="ECO:0000256" key="10">
    <source>
        <dbReference type="ARBA" id="ARBA00023170"/>
    </source>
</evidence>
<evidence type="ECO:0000256" key="7">
    <source>
        <dbReference type="ARBA" id="ARBA00022737"/>
    </source>
</evidence>
<feature type="transmembrane region" description="Helical" evidence="12">
    <location>
        <begin position="906"/>
        <end position="927"/>
    </location>
</feature>
<protein>
    <submittedName>
        <fullName evidence="15">LRR domain containing protein</fullName>
    </submittedName>
</protein>
<keyword evidence="7" id="KW-0677">Repeat</keyword>
<dbReference type="FunFam" id="3.80.10.10:FF:000041">
    <property type="entry name" value="LRR receptor-like serine/threonine-protein kinase ERECTA"/>
    <property type="match status" value="1"/>
</dbReference>
<dbReference type="SMART" id="SM00369">
    <property type="entry name" value="LRR_TYP"/>
    <property type="match status" value="8"/>
</dbReference>
<dbReference type="STRING" id="63057.A0A2P5EXZ0"/>
<keyword evidence="3" id="KW-1003">Cell membrane</keyword>
<feature type="signal peptide" evidence="13">
    <location>
        <begin position="1"/>
        <end position="23"/>
    </location>
</feature>
<dbReference type="InParanoid" id="A0A2P5EXZ0"/>
<keyword evidence="4" id="KW-0433">Leucine-rich repeat</keyword>
<dbReference type="PRINTS" id="PR00019">
    <property type="entry name" value="LEURICHRPT"/>
</dbReference>
<evidence type="ECO:0000256" key="4">
    <source>
        <dbReference type="ARBA" id="ARBA00022614"/>
    </source>
</evidence>
<dbReference type="PANTHER" id="PTHR48063">
    <property type="entry name" value="LRR RECEPTOR-LIKE KINASE"/>
    <property type="match status" value="1"/>
</dbReference>
<dbReference type="OrthoDB" id="1401307at2759"/>
<dbReference type="EMBL" id="JXTC01000083">
    <property type="protein sequence ID" value="PON90405.1"/>
    <property type="molecule type" value="Genomic_DNA"/>
</dbReference>
<dbReference type="FunFam" id="3.80.10.10:FF:001347">
    <property type="entry name" value="LRR receptor-like serine/threonine-protein kinase GSO2"/>
    <property type="match status" value="1"/>
</dbReference>
<dbReference type="InterPro" id="IPR001611">
    <property type="entry name" value="Leu-rich_rpt"/>
</dbReference>
<evidence type="ECO:0000256" key="2">
    <source>
        <dbReference type="ARBA" id="ARBA00009592"/>
    </source>
</evidence>
<sequence length="963" mass="107007">MSRYSNYATQLMLLVFLVHSTCALCSNLRVGHPKIRCIEAERQALLKFISSWRGDEEAKRDCCEWVGVGCDNGSVGHVLMLNLSSELDNHGQAIHPWGDLSGTTTSSSLVELQYLNHLDLSGVDISGYPMPSFIGTLTKLKYLNLSSTGISGEIPPQLANLTKLEFLDLSLNSDLILKNLEWLSSISSLRELDLSYTNMSQANDWVQVVNKLPYLNSLQMRECGLPDIVPSPLFLTNSSTSLHTLDVSGNYLSVSLYKWLFRFSSSLVHLDLGSNHLEGYVPEAFGNMTGLSFLNLDGNMLNGEIPESIWNLCSLETVSAKENKLSGQLPDLSRPLFWCANYSLQHLNLASNSFMGSLSSHTLVPSLKELRLSSNLLNGTVPAEIGKLTELEVLDISKNSLHGVVSESHFSSLSKLSHLGLAYNSFVLNMSLDWIPPFQLEIIYLGSCKLGPQLPNWLQTQKKYYYLDVSNTGISHSIPNWFWNKLPTETDYLLLNFSSNQISGIVNNYSSFNASKYFFVGIDLSSNELEGSIPTFFFKMNELHLSRNKFSQLNSLCDIDGYTSLDALDLSHNQLFGEIPDCWRHFASLRVLSLANNKLSGKIPISIGSLSEMRTLHLENNTLDGKLPSSLNSCKKLKFLSVGDNKLSGPIPAWIGEDLQDLATLSLRNNHFRGSMPSSICLLTNLQVLDLSRNKISGSIPKCLSNLSAMKPQHTLEEETDTTYMYFSVSAFIAAIYEQESFSDDLIIEWKGKLSMYKKTLRFVKSIDLSSNKLMGEIPGTITELVELVSLNLSRNNLSGQIPLEIGQLKSLDALDLSNNHLVGRIPTSLSKVDRLSTLDLSNNNLSGEIPTGTQLQGFNDTAYMGNSKLCGDPLPKCPKKSTGSRPIDKANDQENHENKLITRGFYVSLGVGFVIGFWGVCGSLMFNKSWRYLCFKLLNDINDLVYVTAMMTKAKLLRIIEA</sequence>
<dbReference type="Pfam" id="PF00560">
    <property type="entry name" value="LRR_1"/>
    <property type="match status" value="7"/>
</dbReference>
<organism evidence="15 16">
    <name type="scientific">Trema orientale</name>
    <name type="common">Charcoal tree</name>
    <name type="synonym">Celtis orientalis</name>
    <dbReference type="NCBI Taxonomy" id="63057"/>
    <lineage>
        <taxon>Eukaryota</taxon>
        <taxon>Viridiplantae</taxon>
        <taxon>Streptophyta</taxon>
        <taxon>Embryophyta</taxon>
        <taxon>Tracheophyta</taxon>
        <taxon>Spermatophyta</taxon>
        <taxon>Magnoliopsida</taxon>
        <taxon>eudicotyledons</taxon>
        <taxon>Gunneridae</taxon>
        <taxon>Pentapetalae</taxon>
        <taxon>rosids</taxon>
        <taxon>fabids</taxon>
        <taxon>Rosales</taxon>
        <taxon>Cannabaceae</taxon>
        <taxon>Trema</taxon>
    </lineage>
</organism>
<evidence type="ECO:0000256" key="1">
    <source>
        <dbReference type="ARBA" id="ARBA00004251"/>
    </source>
</evidence>
<dbReference type="SUPFAM" id="SSF52058">
    <property type="entry name" value="L domain-like"/>
    <property type="match status" value="2"/>
</dbReference>
<dbReference type="Pfam" id="PF13855">
    <property type="entry name" value="LRR_8"/>
    <property type="match status" value="1"/>
</dbReference>
<dbReference type="InterPro" id="IPR055414">
    <property type="entry name" value="LRR_R13L4/SHOC2-like"/>
</dbReference>
<keyword evidence="8 12" id="KW-1133">Transmembrane helix</keyword>
<feature type="chain" id="PRO_5015139990" evidence="13">
    <location>
        <begin position="24"/>
        <end position="963"/>
    </location>
</feature>
<keyword evidence="16" id="KW-1185">Reference proteome</keyword>
<dbReference type="AlphaFoldDB" id="A0A2P5EXZ0"/>